<gene>
    <name evidence="1" type="ORF">RWE15_06610</name>
</gene>
<reference evidence="1 2" key="1">
    <citation type="submission" date="2023-10" db="EMBL/GenBank/DDBJ databases">
        <title>Virgibacillus halophilus 5B73C genome.</title>
        <authorList>
            <person name="Miliotis G."/>
            <person name="Sengupta P."/>
            <person name="Hameed A."/>
            <person name="Chuvochina M."/>
            <person name="Mcdonagh F."/>
            <person name="Simpson A.C."/>
            <person name="Singh N.K."/>
            <person name="Rekha P.D."/>
            <person name="Raman K."/>
            <person name="Hugenholtz P."/>
            <person name="Venkateswaran K."/>
        </authorList>
    </citation>
    <scope>NUCLEOTIDE SEQUENCE [LARGE SCALE GENOMIC DNA]</scope>
    <source>
        <strain evidence="1 2">5B73C</strain>
    </source>
</reference>
<keyword evidence="2" id="KW-1185">Reference proteome</keyword>
<name>A0ABU5C4J4_9BACI</name>
<evidence type="ECO:0000313" key="1">
    <source>
        <dbReference type="EMBL" id="MDY0394216.1"/>
    </source>
</evidence>
<protein>
    <submittedName>
        <fullName evidence="1">Uncharacterized protein</fullName>
    </submittedName>
</protein>
<accession>A0ABU5C4J4</accession>
<dbReference type="Proteomes" id="UP001281447">
    <property type="component" value="Unassembled WGS sequence"/>
</dbReference>
<dbReference type="EMBL" id="JAWDIP010000003">
    <property type="protein sequence ID" value="MDY0394216.1"/>
    <property type="molecule type" value="Genomic_DNA"/>
</dbReference>
<comment type="caution">
    <text evidence="1">The sequence shown here is derived from an EMBL/GenBank/DDBJ whole genome shotgun (WGS) entry which is preliminary data.</text>
</comment>
<proteinExistence type="predicted"/>
<organism evidence="1 2">
    <name type="scientific">Tigheibacillus halophilus</name>
    <dbReference type="NCBI Taxonomy" id="361280"/>
    <lineage>
        <taxon>Bacteria</taxon>
        <taxon>Bacillati</taxon>
        <taxon>Bacillota</taxon>
        <taxon>Bacilli</taxon>
        <taxon>Bacillales</taxon>
        <taxon>Bacillaceae</taxon>
        <taxon>Tigheibacillus</taxon>
    </lineage>
</organism>
<evidence type="ECO:0000313" key="2">
    <source>
        <dbReference type="Proteomes" id="UP001281447"/>
    </source>
</evidence>
<sequence>MKNYQKYLRQKKRQKRARTLKQMQNQRLPGIKRPGNSFKLANNTWKSPRYFAGSRFGCTYFNRPNIDCGSFHK</sequence>